<dbReference type="InterPro" id="IPR011006">
    <property type="entry name" value="CheY-like_superfamily"/>
</dbReference>
<dbReference type="Gene3D" id="1.20.120.160">
    <property type="entry name" value="HPT domain"/>
    <property type="match status" value="1"/>
</dbReference>
<name>X1APR7_9ZZZZ</name>
<evidence type="ECO:0000259" key="1">
    <source>
        <dbReference type="PROSITE" id="PS50110"/>
    </source>
</evidence>
<feature type="domain" description="HPt" evidence="2">
    <location>
        <begin position="82"/>
        <end position="179"/>
    </location>
</feature>
<dbReference type="InterPro" id="IPR008207">
    <property type="entry name" value="Sig_transdc_His_kin_Hpt_dom"/>
</dbReference>
<evidence type="ECO:0000259" key="2">
    <source>
        <dbReference type="PROSITE" id="PS50894"/>
    </source>
</evidence>
<accession>X1APR7</accession>
<dbReference type="PROSITE" id="PS50894">
    <property type="entry name" value="HPT"/>
    <property type="match status" value="1"/>
</dbReference>
<dbReference type="Gene3D" id="3.40.50.2300">
    <property type="match status" value="1"/>
</dbReference>
<organism evidence="3">
    <name type="scientific">marine sediment metagenome</name>
    <dbReference type="NCBI Taxonomy" id="412755"/>
    <lineage>
        <taxon>unclassified sequences</taxon>
        <taxon>metagenomes</taxon>
        <taxon>ecological metagenomes</taxon>
    </lineage>
</organism>
<dbReference type="AlphaFoldDB" id="X1APR7"/>
<dbReference type="InterPro" id="IPR036641">
    <property type="entry name" value="HPT_dom_sf"/>
</dbReference>
<evidence type="ECO:0000313" key="3">
    <source>
        <dbReference type="EMBL" id="GAG84760.1"/>
    </source>
</evidence>
<evidence type="ECO:0008006" key="4">
    <source>
        <dbReference type="Google" id="ProtNLM"/>
    </source>
</evidence>
<proteinExistence type="predicted"/>
<sequence length="254" mass="26885">MTANATTADSAKSLELGMNAHIKKPINPADLFEALLTWIKPGDRGVAAVAARPRIEVPEENLEALELAGFDVKAGIARVGGSVGSYQRVLRKFCDNQASSIEQLRAAVKAGDQELAVRTAHSLKGAAGALGITEVQELAAELEIALGESLQGVDVKLYEGLEQRLANSIVVIQAATPGQVASSEPVLEPLKISSEIFARLALIQQQLEDFDSEAEDSLDDLKADLVGSELAELLVPISKSVSAYDMEQAAEQLA</sequence>
<gene>
    <name evidence="3" type="ORF">S01H4_22084</name>
</gene>
<dbReference type="Pfam" id="PF01627">
    <property type="entry name" value="Hpt"/>
    <property type="match status" value="1"/>
</dbReference>
<protein>
    <recommendedName>
        <fullName evidence="4">HPt domain-containing protein</fullName>
    </recommendedName>
</protein>
<dbReference type="EMBL" id="BART01010074">
    <property type="protein sequence ID" value="GAG84760.1"/>
    <property type="molecule type" value="Genomic_DNA"/>
</dbReference>
<dbReference type="SUPFAM" id="SSF52172">
    <property type="entry name" value="CheY-like"/>
    <property type="match status" value="1"/>
</dbReference>
<dbReference type="SMART" id="SM00073">
    <property type="entry name" value="HPT"/>
    <property type="match status" value="1"/>
</dbReference>
<feature type="domain" description="Response regulatory" evidence="1">
    <location>
        <begin position="1"/>
        <end position="39"/>
    </location>
</feature>
<dbReference type="InterPro" id="IPR001789">
    <property type="entry name" value="Sig_transdc_resp-reg_receiver"/>
</dbReference>
<dbReference type="GO" id="GO:0000160">
    <property type="term" value="P:phosphorelay signal transduction system"/>
    <property type="evidence" value="ECO:0007669"/>
    <property type="project" value="InterPro"/>
</dbReference>
<feature type="non-terminal residue" evidence="3">
    <location>
        <position position="254"/>
    </location>
</feature>
<dbReference type="SUPFAM" id="SSF47226">
    <property type="entry name" value="Histidine-containing phosphotransfer domain, HPT domain"/>
    <property type="match status" value="1"/>
</dbReference>
<dbReference type="CDD" id="cd00088">
    <property type="entry name" value="HPT"/>
    <property type="match status" value="1"/>
</dbReference>
<dbReference type="PROSITE" id="PS50110">
    <property type="entry name" value="RESPONSE_REGULATORY"/>
    <property type="match status" value="1"/>
</dbReference>
<comment type="caution">
    <text evidence="3">The sequence shown here is derived from an EMBL/GenBank/DDBJ whole genome shotgun (WGS) entry which is preliminary data.</text>
</comment>
<reference evidence="3" key="1">
    <citation type="journal article" date="2014" name="Front. Microbiol.">
        <title>High frequency of phylogenetically diverse reductive dehalogenase-homologous genes in deep subseafloor sedimentary metagenomes.</title>
        <authorList>
            <person name="Kawai M."/>
            <person name="Futagami T."/>
            <person name="Toyoda A."/>
            <person name="Takaki Y."/>
            <person name="Nishi S."/>
            <person name="Hori S."/>
            <person name="Arai W."/>
            <person name="Tsubouchi T."/>
            <person name="Morono Y."/>
            <person name="Uchiyama I."/>
            <person name="Ito T."/>
            <person name="Fujiyama A."/>
            <person name="Inagaki F."/>
            <person name="Takami H."/>
        </authorList>
    </citation>
    <scope>NUCLEOTIDE SEQUENCE</scope>
    <source>
        <strain evidence="3">Expedition CK06-06</strain>
    </source>
</reference>